<dbReference type="Proteomes" id="UP000010473">
    <property type="component" value="Chromosome"/>
</dbReference>
<dbReference type="AlphaFoldDB" id="K9XVQ0"/>
<gene>
    <name evidence="1" type="ordered locus">Sta7437_3091</name>
</gene>
<accession>K9XVQ0</accession>
<evidence type="ECO:0000313" key="1">
    <source>
        <dbReference type="EMBL" id="AFZ36603.1"/>
    </source>
</evidence>
<sequence>MQSKFINDPQLSWQELTVHSPNFLLNTDSTIEQKPFLFEAHFAGSMDMYSHAEDVAKYLNAHEDWFCRCAHPMKVEQIGNNGYTLTIGNFSSFGYEVEPKIALVLNPPVDRVYTIHTIPVPNYQPPGYAVNYQAAMELTEVATASLLSRVSKQLQAQLPSVITQVIWHLDLMVMVQFPKFIYKIPASVIQSTGDRLLQQIVKQISPRLTYKVQQDFHERFDLPLPSKQGRKLEIIKPVTN</sequence>
<dbReference type="STRING" id="111780.Sta7437_3091"/>
<dbReference type="eggNOG" id="COG2801">
    <property type="taxonomic scope" value="Bacteria"/>
</dbReference>
<protein>
    <recommendedName>
        <fullName evidence="3">DUF1997 domain-containing protein</fullName>
    </recommendedName>
</protein>
<keyword evidence="2" id="KW-1185">Reference proteome</keyword>
<dbReference type="Pfam" id="PF09366">
    <property type="entry name" value="DUF1997"/>
    <property type="match status" value="1"/>
</dbReference>
<name>K9XVQ0_STAC7</name>
<proteinExistence type="predicted"/>
<organism evidence="1 2">
    <name type="scientific">Stanieria cyanosphaera (strain ATCC 29371 / PCC 7437)</name>
    <dbReference type="NCBI Taxonomy" id="111780"/>
    <lineage>
        <taxon>Bacteria</taxon>
        <taxon>Bacillati</taxon>
        <taxon>Cyanobacteriota</taxon>
        <taxon>Cyanophyceae</taxon>
        <taxon>Pleurocapsales</taxon>
        <taxon>Dermocarpellaceae</taxon>
        <taxon>Stanieria</taxon>
    </lineage>
</organism>
<dbReference type="PANTHER" id="PTHR34131:SF3">
    <property type="entry name" value="(RAP ANNOTATION RELEASE2) GALACTOSE-BINDING LIKE DOMAIN CONTAINING PROTEIN"/>
    <property type="match status" value="1"/>
</dbReference>
<dbReference type="PATRIC" id="fig|111780.3.peg.3211"/>
<dbReference type="RefSeq" id="WP_015194268.1">
    <property type="nucleotide sequence ID" value="NC_019748.1"/>
</dbReference>
<evidence type="ECO:0000313" key="2">
    <source>
        <dbReference type="Proteomes" id="UP000010473"/>
    </source>
</evidence>
<dbReference type="PANTHER" id="PTHR34131">
    <property type="entry name" value="(RAP ANNOTATION RELEASE2) GALACTOSE-BINDING LIKE DOMAIN CONTAINING PROTEIN"/>
    <property type="match status" value="1"/>
</dbReference>
<dbReference type="KEGG" id="scs:Sta7437_3091"/>
<dbReference type="InterPro" id="IPR018971">
    <property type="entry name" value="DUF1997"/>
</dbReference>
<evidence type="ECO:0008006" key="3">
    <source>
        <dbReference type="Google" id="ProtNLM"/>
    </source>
</evidence>
<dbReference type="EMBL" id="CP003653">
    <property type="protein sequence ID" value="AFZ36603.1"/>
    <property type="molecule type" value="Genomic_DNA"/>
</dbReference>
<dbReference type="OrthoDB" id="456116at2"/>
<dbReference type="HOGENOM" id="CLU_096499_0_0_3"/>
<reference evidence="2" key="1">
    <citation type="journal article" date="2013" name="Proc. Natl. Acad. Sci. U.S.A.">
        <title>Improving the coverage of the cyanobacterial phylum using diversity-driven genome sequencing.</title>
        <authorList>
            <person name="Shih P.M."/>
            <person name="Wu D."/>
            <person name="Latifi A."/>
            <person name="Axen S.D."/>
            <person name="Fewer D.P."/>
            <person name="Talla E."/>
            <person name="Calteau A."/>
            <person name="Cai F."/>
            <person name="Tandeau de Marsac N."/>
            <person name="Rippka R."/>
            <person name="Herdman M."/>
            <person name="Sivonen K."/>
            <person name="Coursin T."/>
            <person name="Laurent T."/>
            <person name="Goodwin L."/>
            <person name="Nolan M."/>
            <person name="Davenport K.W."/>
            <person name="Han C.S."/>
            <person name="Rubin E.M."/>
            <person name="Eisen J.A."/>
            <person name="Woyke T."/>
            <person name="Gugger M."/>
            <person name="Kerfeld C.A."/>
        </authorList>
    </citation>
    <scope>NUCLEOTIDE SEQUENCE [LARGE SCALE GENOMIC DNA]</scope>
    <source>
        <strain evidence="2">ATCC 29371 / PCC 7437</strain>
    </source>
</reference>